<name>A0ABD2IU72_9BILA</name>
<organism evidence="1 2">
    <name type="scientific">Heterodera trifolii</name>
    <dbReference type="NCBI Taxonomy" id="157864"/>
    <lineage>
        <taxon>Eukaryota</taxon>
        <taxon>Metazoa</taxon>
        <taxon>Ecdysozoa</taxon>
        <taxon>Nematoda</taxon>
        <taxon>Chromadorea</taxon>
        <taxon>Rhabditida</taxon>
        <taxon>Tylenchina</taxon>
        <taxon>Tylenchomorpha</taxon>
        <taxon>Tylenchoidea</taxon>
        <taxon>Heteroderidae</taxon>
        <taxon>Heteroderinae</taxon>
        <taxon>Heterodera</taxon>
    </lineage>
</organism>
<gene>
    <name evidence="1" type="ORF">niasHT_032878</name>
</gene>
<evidence type="ECO:0008006" key="3">
    <source>
        <dbReference type="Google" id="ProtNLM"/>
    </source>
</evidence>
<dbReference type="AlphaFoldDB" id="A0ABD2IU72"/>
<reference evidence="1 2" key="1">
    <citation type="submission" date="2024-10" db="EMBL/GenBank/DDBJ databases">
        <authorList>
            <person name="Kim D."/>
        </authorList>
    </citation>
    <scope>NUCLEOTIDE SEQUENCE [LARGE SCALE GENOMIC DNA]</scope>
    <source>
        <strain evidence="1">BH-2024</strain>
    </source>
</reference>
<comment type="caution">
    <text evidence="1">The sequence shown here is derived from an EMBL/GenBank/DDBJ whole genome shotgun (WGS) entry which is preliminary data.</text>
</comment>
<evidence type="ECO:0000313" key="1">
    <source>
        <dbReference type="EMBL" id="KAL3080850.1"/>
    </source>
</evidence>
<evidence type="ECO:0000313" key="2">
    <source>
        <dbReference type="Proteomes" id="UP001620626"/>
    </source>
</evidence>
<dbReference type="Proteomes" id="UP001620626">
    <property type="component" value="Unassembled WGS sequence"/>
</dbReference>
<accession>A0ABD2IU72</accession>
<keyword evidence="2" id="KW-1185">Reference proteome</keyword>
<proteinExistence type="predicted"/>
<dbReference type="EMBL" id="JBICBT010001144">
    <property type="protein sequence ID" value="KAL3080850.1"/>
    <property type="molecule type" value="Genomic_DNA"/>
</dbReference>
<sequence>MSDAQKKAEEKMAKAIFLSDDCWLCVFDLLPAYQLGLGIALISHRFDFFVDEHFKTRKWALGNFRIWPKIGKNGTKEMEILNSIYAYDSAFCPINLAINTCNYRITEFVLRNIWPMLAKNICSMQLCVGVFHSLRKFAPSILNECPSLRVVSFYAKEYYFFTKFPADDSAAASDGQALAKWLFTPLQSNVPKVLNCWLDNDDWNLASIVEAFKAAFSSASSPANFIVVIWFCWSVADSGMPFGLTNELTREQLAFKRTEYRNCFLLIRCPIARDESKWTKWEEEAIGWQIRRDQWNQIDIRIYNEGEIGDGLLDTTPGPSDQQQK</sequence>
<protein>
    <recommendedName>
        <fullName evidence="3">F-box protein</fullName>
    </recommendedName>
</protein>